<dbReference type="Pfam" id="PF15072">
    <property type="entry name" value="HROB"/>
    <property type="match status" value="1"/>
</dbReference>
<comment type="caution">
    <text evidence="4">The sequence shown here is derived from an EMBL/GenBank/DDBJ whole genome shotgun (WGS) entry which is preliminary data.</text>
</comment>
<accession>A0AAD1XQD1</accession>
<dbReference type="AlphaFoldDB" id="A0AAD1XQD1"/>
<dbReference type="EMBL" id="CAMPGE010018494">
    <property type="protein sequence ID" value="CAI2376904.1"/>
    <property type="molecule type" value="Genomic_DNA"/>
</dbReference>
<evidence type="ECO:0000259" key="3">
    <source>
        <dbReference type="Pfam" id="PF15072"/>
    </source>
</evidence>
<feature type="compositionally biased region" description="Low complexity" evidence="2">
    <location>
        <begin position="1"/>
        <end position="16"/>
    </location>
</feature>
<protein>
    <recommendedName>
        <fullName evidence="3">Homologous recombination OB-fold protein OB-fold domain-containing protein</fullName>
    </recommendedName>
</protein>
<keyword evidence="5" id="KW-1185">Reference proteome</keyword>
<dbReference type="InterPro" id="IPR058570">
    <property type="entry name" value="HROB_OB"/>
</dbReference>
<evidence type="ECO:0000256" key="1">
    <source>
        <dbReference type="SAM" id="Coils"/>
    </source>
</evidence>
<feature type="region of interest" description="Disordered" evidence="2">
    <location>
        <begin position="1"/>
        <end position="39"/>
    </location>
</feature>
<dbReference type="GO" id="GO:0000725">
    <property type="term" value="P:recombinational repair"/>
    <property type="evidence" value="ECO:0007669"/>
    <property type="project" value="InterPro"/>
</dbReference>
<keyword evidence="1" id="KW-0175">Coiled coil</keyword>
<gene>
    <name evidence="4" type="ORF">ECRASSUSDP1_LOCUS18281</name>
</gene>
<sequence length="263" mass="30592">MNTPDTSKTPTSPKDSPLIEDIDISNIKVEEDPSGPGGDLLAEMIDRDDFNIDEDDMKSALDDQEEEKIETEVKREIKEIKEEKVDISRLSEEKGLIAESYEELQEKYKKIKNDGGIENVARVKLELMKKMREKRIQDRWVKALVHFGVNPEFLSQKERLMKIYPFSDFNFIKAKRGEFQRSKMKQLVLELLKFEIINDTYNVECKDITGERMQGTFHMNCKDKITKTLKKGSVVVLKNVSVFTINGISYYFIVIDQCIDKIY</sequence>
<evidence type="ECO:0000313" key="5">
    <source>
        <dbReference type="Proteomes" id="UP001295684"/>
    </source>
</evidence>
<organism evidence="4 5">
    <name type="scientific">Euplotes crassus</name>
    <dbReference type="NCBI Taxonomy" id="5936"/>
    <lineage>
        <taxon>Eukaryota</taxon>
        <taxon>Sar</taxon>
        <taxon>Alveolata</taxon>
        <taxon>Ciliophora</taxon>
        <taxon>Intramacronucleata</taxon>
        <taxon>Spirotrichea</taxon>
        <taxon>Hypotrichia</taxon>
        <taxon>Euplotida</taxon>
        <taxon>Euplotidae</taxon>
        <taxon>Moneuplotes</taxon>
    </lineage>
</organism>
<evidence type="ECO:0000256" key="2">
    <source>
        <dbReference type="SAM" id="MobiDB-lite"/>
    </source>
</evidence>
<dbReference type="Proteomes" id="UP001295684">
    <property type="component" value="Unassembled WGS sequence"/>
</dbReference>
<proteinExistence type="predicted"/>
<name>A0AAD1XQD1_EUPCR</name>
<feature type="coiled-coil region" evidence="1">
    <location>
        <begin position="61"/>
        <end position="107"/>
    </location>
</feature>
<reference evidence="4" key="1">
    <citation type="submission" date="2023-07" db="EMBL/GenBank/DDBJ databases">
        <authorList>
            <consortium name="AG Swart"/>
            <person name="Singh M."/>
            <person name="Singh A."/>
            <person name="Seah K."/>
            <person name="Emmerich C."/>
        </authorList>
    </citation>
    <scope>NUCLEOTIDE SEQUENCE</scope>
    <source>
        <strain evidence="4">DP1</strain>
    </source>
</reference>
<feature type="domain" description="Homologous recombination OB-fold protein OB-fold" evidence="3">
    <location>
        <begin position="188"/>
        <end position="263"/>
    </location>
</feature>
<evidence type="ECO:0000313" key="4">
    <source>
        <dbReference type="EMBL" id="CAI2376904.1"/>
    </source>
</evidence>